<dbReference type="EMBL" id="LCWF01000150">
    <property type="protein sequence ID" value="KKY16980.1"/>
    <property type="molecule type" value="Genomic_DNA"/>
</dbReference>
<proteinExistence type="predicted"/>
<dbReference type="PANTHER" id="PTHR47791">
    <property type="entry name" value="MEIOTICALLY UP-REGULATED GENE 191 PROTEIN"/>
    <property type="match status" value="1"/>
</dbReference>
<keyword evidence="2" id="KW-1185">Reference proteome</keyword>
<name>A0A0G2GJ64_PHACM</name>
<dbReference type="InterPro" id="IPR008928">
    <property type="entry name" value="6-hairpin_glycosidase_sf"/>
</dbReference>
<comment type="caution">
    <text evidence="1">The sequence shown here is derived from an EMBL/GenBank/DDBJ whole genome shotgun (WGS) entry which is preliminary data.</text>
</comment>
<organism evidence="1 2">
    <name type="scientific">Phaeomoniella chlamydospora</name>
    <name type="common">Phaeoacremonium chlamydosporum</name>
    <dbReference type="NCBI Taxonomy" id="158046"/>
    <lineage>
        <taxon>Eukaryota</taxon>
        <taxon>Fungi</taxon>
        <taxon>Dikarya</taxon>
        <taxon>Ascomycota</taxon>
        <taxon>Pezizomycotina</taxon>
        <taxon>Eurotiomycetes</taxon>
        <taxon>Chaetothyriomycetidae</taxon>
        <taxon>Phaeomoniellales</taxon>
        <taxon>Phaeomoniellaceae</taxon>
        <taxon>Phaeomoniella</taxon>
    </lineage>
</organism>
<dbReference type="PANTHER" id="PTHR47791:SF3">
    <property type="entry name" value="MEIOTICALLY UP-REGULATED GENE 191 PROTEIN"/>
    <property type="match status" value="1"/>
</dbReference>
<reference evidence="1 2" key="2">
    <citation type="submission" date="2015-05" db="EMBL/GenBank/DDBJ databases">
        <authorList>
            <person name="Morales-Cruz A."/>
            <person name="Amrine K.C."/>
            <person name="Cantu D."/>
        </authorList>
    </citation>
    <scope>NUCLEOTIDE SEQUENCE [LARGE SCALE GENOMIC DNA]</scope>
    <source>
        <strain evidence="1">UCRPC4</strain>
    </source>
</reference>
<dbReference type="Proteomes" id="UP000053317">
    <property type="component" value="Unassembled WGS sequence"/>
</dbReference>
<evidence type="ECO:0000313" key="2">
    <source>
        <dbReference type="Proteomes" id="UP000053317"/>
    </source>
</evidence>
<dbReference type="OrthoDB" id="9984024at2759"/>
<reference evidence="1 2" key="1">
    <citation type="submission" date="2015-05" db="EMBL/GenBank/DDBJ databases">
        <title>Distinctive expansion of gene families associated with plant cell wall degradation and secondary metabolism in the genomes of grapevine trunk pathogens.</title>
        <authorList>
            <person name="Lawrence D.P."/>
            <person name="Travadon R."/>
            <person name="Rolshausen P.E."/>
            <person name="Baumgartner K."/>
        </authorList>
    </citation>
    <scope>NUCLEOTIDE SEQUENCE [LARGE SCALE GENOMIC DNA]</scope>
    <source>
        <strain evidence="1">UCRPC4</strain>
    </source>
</reference>
<evidence type="ECO:0000313" key="1">
    <source>
        <dbReference type="EMBL" id="KKY16980.1"/>
    </source>
</evidence>
<dbReference type="GO" id="GO:0016787">
    <property type="term" value="F:hydrolase activity"/>
    <property type="evidence" value="ECO:0007669"/>
    <property type="project" value="UniProtKB-KW"/>
</dbReference>
<dbReference type="Gene3D" id="1.50.10.20">
    <property type="match status" value="1"/>
</dbReference>
<gene>
    <name evidence="1" type="ORF">UCRPC4_g05704</name>
</gene>
<keyword evidence="1" id="KW-0378">Hydrolase</keyword>
<dbReference type="InterPro" id="IPR053169">
    <property type="entry name" value="MUG_Protein"/>
</dbReference>
<protein>
    <submittedName>
        <fullName evidence="1">Putative glycosyl hydrolase</fullName>
    </submittedName>
</protein>
<dbReference type="SUPFAM" id="SSF48208">
    <property type="entry name" value="Six-hairpin glycosidases"/>
    <property type="match status" value="1"/>
</dbReference>
<dbReference type="InterPro" id="IPR005198">
    <property type="entry name" value="Glyco_hydro_76"/>
</dbReference>
<dbReference type="AlphaFoldDB" id="A0A0G2GJ64"/>
<dbReference type="Pfam" id="PF03663">
    <property type="entry name" value="Glyco_hydro_76"/>
    <property type="match status" value="1"/>
</dbReference>
<sequence>MAAHFKSQSSLRPSSPSKMSLLADPVSFFNSFSNSYYITLKNGSSYWAVNNYLTGTSDYVPTRAVFWTQVETIEVTEDYAEYYTSNTSLTKTVIPSLISGLNNVVSGSSDFTSWNDYNDDIMWSVIALVRAYELSDDPNFLRQAQQQFDNTYSRGFDDDLNGGLWWNTDNETKNACVNGPAAIAAQLLANNILGGDYHSKAVKIFTWLRNTLFNDTTGAIYDHIEANGTLATFSFTYNQGTFIGAATLLSQTGDTSFNYLSDASLAFNFTSTSLSSTIDGNAILSPETTDPNEGNAPGFKGIFTRWASRYIEVSGDKSAKAFLVQNANQVWNIKDKQGITWTNWTEQTPDSVKGTVLNSWGASSAVSAVVAAARVS</sequence>
<accession>A0A0G2GJ64</accession>
<dbReference type="GO" id="GO:0005975">
    <property type="term" value="P:carbohydrate metabolic process"/>
    <property type="evidence" value="ECO:0007669"/>
    <property type="project" value="InterPro"/>
</dbReference>